<keyword evidence="2" id="KW-1185">Reference proteome</keyword>
<evidence type="ECO:0000313" key="1">
    <source>
        <dbReference type="EMBL" id="OQP68419.1"/>
    </source>
</evidence>
<dbReference type="AlphaFoldDB" id="A0A1V9GCM1"/>
<accession>A0A1V9GCM1</accession>
<dbReference type="EMBL" id="LWBP01000001">
    <property type="protein sequence ID" value="OQP68419.1"/>
    <property type="molecule type" value="Genomic_DNA"/>
</dbReference>
<reference evidence="2" key="1">
    <citation type="submission" date="2016-04" db="EMBL/GenBank/DDBJ databases">
        <authorList>
            <person name="Chen L."/>
            <person name="Zhuang W."/>
            <person name="Wang G."/>
        </authorList>
    </citation>
    <scope>NUCLEOTIDE SEQUENCE [LARGE SCALE GENOMIC DNA]</scope>
    <source>
        <strain evidence="2">208</strain>
    </source>
</reference>
<sequence>MDMDEFFNSPEARRQAEKLKQKARLSIATLKPQDTPWATVYGLNYLTAETIEIVTPRVMDWFDKNPYGEPHYCRKDNYQLVLWTNQVAELLNKDIRTAQRILAVNRIFFSKPPRYHITVNEFCCIHDRSEEEIRITLKKIKPDMSIH</sequence>
<name>A0A1V9GCM1_9BACT</name>
<gene>
    <name evidence="1" type="ORF">A4R26_01015</name>
</gene>
<dbReference type="RefSeq" id="WP_081158743.1">
    <property type="nucleotide sequence ID" value="NZ_LWBP01000001.1"/>
</dbReference>
<dbReference type="Proteomes" id="UP000192276">
    <property type="component" value="Unassembled WGS sequence"/>
</dbReference>
<dbReference type="OrthoDB" id="680605at2"/>
<proteinExistence type="predicted"/>
<comment type="caution">
    <text evidence="1">The sequence shown here is derived from an EMBL/GenBank/DDBJ whole genome shotgun (WGS) entry which is preliminary data.</text>
</comment>
<organism evidence="1 2">
    <name type="scientific">Niastella populi</name>
    <dbReference type="NCBI Taxonomy" id="550983"/>
    <lineage>
        <taxon>Bacteria</taxon>
        <taxon>Pseudomonadati</taxon>
        <taxon>Bacteroidota</taxon>
        <taxon>Chitinophagia</taxon>
        <taxon>Chitinophagales</taxon>
        <taxon>Chitinophagaceae</taxon>
        <taxon>Niastella</taxon>
    </lineage>
</organism>
<protein>
    <submittedName>
        <fullName evidence="1">Uncharacterized protein</fullName>
    </submittedName>
</protein>
<evidence type="ECO:0000313" key="2">
    <source>
        <dbReference type="Proteomes" id="UP000192276"/>
    </source>
</evidence>